<evidence type="ECO:0000313" key="12">
    <source>
        <dbReference type="EMBL" id="CAG9984861.1"/>
    </source>
</evidence>
<comment type="catalytic activity">
    <reaction evidence="7">
        <text>L-threonyl-[protein] + ATP = O-phospho-L-threonyl-[protein] + ADP + H(+)</text>
        <dbReference type="Rhea" id="RHEA:46608"/>
        <dbReference type="Rhea" id="RHEA-COMP:11060"/>
        <dbReference type="Rhea" id="RHEA-COMP:11605"/>
        <dbReference type="ChEBI" id="CHEBI:15378"/>
        <dbReference type="ChEBI" id="CHEBI:30013"/>
        <dbReference type="ChEBI" id="CHEBI:30616"/>
        <dbReference type="ChEBI" id="CHEBI:61977"/>
        <dbReference type="ChEBI" id="CHEBI:456216"/>
        <dbReference type="EC" id="2.7.11.1"/>
    </reaction>
</comment>
<dbReference type="GO" id="GO:0005524">
    <property type="term" value="F:ATP binding"/>
    <property type="evidence" value="ECO:0007669"/>
    <property type="project" value="UniProtKB-UniRule"/>
</dbReference>
<dbReference type="AlphaFoldDB" id="A0A9N9U959"/>
<keyword evidence="3" id="KW-0808">Transferase</keyword>
<evidence type="ECO:0000256" key="2">
    <source>
        <dbReference type="ARBA" id="ARBA00022527"/>
    </source>
</evidence>
<keyword evidence="4 9" id="KW-0547">Nucleotide-binding</keyword>
<dbReference type="GO" id="GO:0004674">
    <property type="term" value="F:protein serine/threonine kinase activity"/>
    <property type="evidence" value="ECO:0007669"/>
    <property type="project" value="UniProtKB-KW"/>
</dbReference>
<dbReference type="SUPFAM" id="SSF56112">
    <property type="entry name" value="Protein kinase-like (PK-like)"/>
    <property type="match status" value="1"/>
</dbReference>
<dbReference type="InterPro" id="IPR017441">
    <property type="entry name" value="Protein_kinase_ATP_BS"/>
</dbReference>
<dbReference type="PROSITE" id="PS50011">
    <property type="entry name" value="PROTEIN_KINASE_DOM"/>
    <property type="match status" value="1"/>
</dbReference>
<comment type="catalytic activity">
    <reaction evidence="8">
        <text>L-seryl-[protein] + ATP = O-phospho-L-seryl-[protein] + ADP + H(+)</text>
        <dbReference type="Rhea" id="RHEA:17989"/>
        <dbReference type="Rhea" id="RHEA-COMP:9863"/>
        <dbReference type="Rhea" id="RHEA-COMP:11604"/>
        <dbReference type="ChEBI" id="CHEBI:15378"/>
        <dbReference type="ChEBI" id="CHEBI:29999"/>
        <dbReference type="ChEBI" id="CHEBI:30616"/>
        <dbReference type="ChEBI" id="CHEBI:83421"/>
        <dbReference type="ChEBI" id="CHEBI:456216"/>
        <dbReference type="EC" id="2.7.11.1"/>
    </reaction>
</comment>
<dbReference type="InterPro" id="IPR000719">
    <property type="entry name" value="Prot_kinase_dom"/>
</dbReference>
<dbReference type="Proteomes" id="UP000754883">
    <property type="component" value="Unassembled WGS sequence"/>
</dbReference>
<comment type="caution">
    <text evidence="12">The sequence shown here is derived from an EMBL/GenBank/DDBJ whole genome shotgun (WGS) entry which is preliminary data.</text>
</comment>
<evidence type="ECO:0000313" key="13">
    <source>
        <dbReference type="Proteomes" id="UP000754883"/>
    </source>
</evidence>
<evidence type="ECO:0000256" key="8">
    <source>
        <dbReference type="ARBA" id="ARBA00048679"/>
    </source>
</evidence>
<dbReference type="EMBL" id="CABFNO020001394">
    <property type="protein sequence ID" value="CAG9984861.1"/>
    <property type="molecule type" value="Genomic_DNA"/>
</dbReference>
<dbReference type="EC" id="2.7.11.1" evidence="1"/>
<feature type="compositionally biased region" description="Low complexity" evidence="10">
    <location>
        <begin position="45"/>
        <end position="60"/>
    </location>
</feature>
<feature type="region of interest" description="Disordered" evidence="10">
    <location>
        <begin position="32"/>
        <end position="60"/>
    </location>
</feature>
<dbReference type="InterPro" id="IPR051334">
    <property type="entry name" value="SRPK"/>
</dbReference>
<dbReference type="Gene3D" id="3.30.200.20">
    <property type="entry name" value="Phosphorylase Kinase, domain 1"/>
    <property type="match status" value="1"/>
</dbReference>
<protein>
    <recommendedName>
        <fullName evidence="1">non-specific serine/threonine protein kinase</fullName>
        <ecNumber evidence="1">2.7.11.1</ecNumber>
    </recommendedName>
</protein>
<keyword evidence="6 9" id="KW-0067">ATP-binding</keyword>
<evidence type="ECO:0000259" key="11">
    <source>
        <dbReference type="PROSITE" id="PS50011"/>
    </source>
</evidence>
<dbReference type="Gene3D" id="1.10.510.10">
    <property type="entry name" value="Transferase(Phosphotransferase) domain 1"/>
    <property type="match status" value="1"/>
</dbReference>
<dbReference type="PROSITE" id="PS00107">
    <property type="entry name" value="PROTEIN_KINASE_ATP"/>
    <property type="match status" value="1"/>
</dbReference>
<evidence type="ECO:0000256" key="7">
    <source>
        <dbReference type="ARBA" id="ARBA00047899"/>
    </source>
</evidence>
<keyword evidence="5" id="KW-0418">Kinase</keyword>
<evidence type="ECO:0000256" key="4">
    <source>
        <dbReference type="ARBA" id="ARBA00022741"/>
    </source>
</evidence>
<keyword evidence="2" id="KW-0723">Serine/threonine-protein kinase</keyword>
<dbReference type="Pfam" id="PF00069">
    <property type="entry name" value="Pkinase"/>
    <property type="match status" value="1"/>
</dbReference>
<proteinExistence type="predicted"/>
<feature type="binding site" evidence="9">
    <location>
        <position position="132"/>
    </location>
    <ligand>
        <name>ATP</name>
        <dbReference type="ChEBI" id="CHEBI:30616"/>
    </ligand>
</feature>
<keyword evidence="13" id="KW-1185">Reference proteome</keyword>
<evidence type="ECO:0000256" key="10">
    <source>
        <dbReference type="SAM" id="MobiDB-lite"/>
    </source>
</evidence>
<evidence type="ECO:0000256" key="3">
    <source>
        <dbReference type="ARBA" id="ARBA00022679"/>
    </source>
</evidence>
<evidence type="ECO:0000256" key="6">
    <source>
        <dbReference type="ARBA" id="ARBA00022840"/>
    </source>
</evidence>
<dbReference type="InterPro" id="IPR011009">
    <property type="entry name" value="Kinase-like_dom_sf"/>
</dbReference>
<evidence type="ECO:0000256" key="9">
    <source>
        <dbReference type="PROSITE-ProRule" id="PRU10141"/>
    </source>
</evidence>
<dbReference type="GO" id="GO:0050684">
    <property type="term" value="P:regulation of mRNA processing"/>
    <property type="evidence" value="ECO:0007669"/>
    <property type="project" value="TreeGrafter"/>
</dbReference>
<feature type="domain" description="Protein kinase" evidence="11">
    <location>
        <begin position="103"/>
        <end position="444"/>
    </location>
</feature>
<organism evidence="12 13">
    <name type="scientific">Clonostachys byssicola</name>
    <dbReference type="NCBI Taxonomy" id="160290"/>
    <lineage>
        <taxon>Eukaryota</taxon>
        <taxon>Fungi</taxon>
        <taxon>Dikarya</taxon>
        <taxon>Ascomycota</taxon>
        <taxon>Pezizomycotina</taxon>
        <taxon>Sordariomycetes</taxon>
        <taxon>Hypocreomycetidae</taxon>
        <taxon>Hypocreales</taxon>
        <taxon>Bionectriaceae</taxon>
        <taxon>Clonostachys</taxon>
    </lineage>
</organism>
<dbReference type="GO" id="GO:0000245">
    <property type="term" value="P:spliceosomal complex assembly"/>
    <property type="evidence" value="ECO:0007669"/>
    <property type="project" value="TreeGrafter"/>
</dbReference>
<name>A0A9N9U959_9HYPO</name>
<dbReference type="PANTHER" id="PTHR47634:SF9">
    <property type="entry name" value="PROTEIN KINASE DOMAIN-CONTAINING PROTEIN-RELATED"/>
    <property type="match status" value="1"/>
</dbReference>
<gene>
    <name evidence="12" type="ORF">CBYS24578_00006550</name>
</gene>
<accession>A0A9N9U959</accession>
<dbReference type="OrthoDB" id="5979581at2759"/>
<dbReference type="SMART" id="SM00220">
    <property type="entry name" value="S_TKc"/>
    <property type="match status" value="1"/>
</dbReference>
<evidence type="ECO:0000256" key="5">
    <source>
        <dbReference type="ARBA" id="ARBA00022777"/>
    </source>
</evidence>
<reference evidence="12" key="1">
    <citation type="submission" date="2021-10" db="EMBL/GenBank/DDBJ databases">
        <authorList>
            <person name="Piombo E."/>
        </authorList>
    </citation>
    <scope>NUCLEOTIDE SEQUENCE</scope>
</reference>
<dbReference type="PANTHER" id="PTHR47634">
    <property type="entry name" value="PROTEIN KINASE DOMAIN-CONTAINING PROTEIN-RELATED"/>
    <property type="match status" value="1"/>
</dbReference>
<sequence length="457" mass="52087">MFLKRLFTLGPRNLRLLRNSAVPRFQSMMMTRSVSGTSRHPPLRSSTGPPLASTSLPPSAREFPSEGFQVIDPNDKVEEERLPFYHRQSYYPMRIGQIVQDRFQVIAKLGFGTTSTVWLSRDLITQEYWVLKVYINSLQNIQELKVYQHLDGFIPDENTIGKPFVRQLQTSFNLRGPYGDHQVFVMKPLGMSLRTLQEFYIRKDKMFEENLVTGALDQVLLGLDYLHEAGVVHTDLHSDNLLIDITDDSVLSNIEEQEVAEPSARKRDTDRSIYVSRYMLAGAGSLVNSDLGQAHIGEEHHGKAMPLPYRAPEVILGMPWGNKVDSWSVALLTWDLLERKSLFTVYDANSEEQNDAHHLAAMTALLGPPPQEFLQLSKETSKYWDQKGEWHGPVPLPPKTSLNTLAETLKGRGKENFLDFMDCFLCWLPQDRLKAHQGYFHPWLREKNGESSTLAGS</sequence>
<evidence type="ECO:0000256" key="1">
    <source>
        <dbReference type="ARBA" id="ARBA00012513"/>
    </source>
</evidence>